<dbReference type="PANTHER" id="PTHR21528:SF0">
    <property type="entry name" value="DEHYDRODOLICHYL DIPHOSPHATE SYNTHASE COMPLEX SUBUNIT NUS1"/>
    <property type="match status" value="1"/>
</dbReference>
<dbReference type="EMBL" id="JABSTV010001248">
    <property type="protein sequence ID" value="KAH7969644.1"/>
    <property type="molecule type" value="Genomic_DNA"/>
</dbReference>
<evidence type="ECO:0000313" key="14">
    <source>
        <dbReference type="EMBL" id="KAH7969644.1"/>
    </source>
</evidence>
<sequence length="460" mass="51875">MFGFHRLWTLQICNALLLLILFFIVVNPEEATVYIKLSIVHTTLKEVSLLPIPYVITTTLSIMVDLLLLIGIEDNCREVLQVYIGWSSLCTAFECVSWIGFVAWKANSENLAFFKTPSIILIGVALFKVYTVRQLRDYMKVLKDAQPIVRAPRNMAGDFVPGRPLRNLAMAVAGVFGYAVLLVIQYYVLAHMTTKYWLRKWRHRIEHAAINAATGYASVVVIKERTHELADKPRHVGLLFLEEKIDLEVVAKVILWCLALGVESASAYDINGTLLNKLDTLKEIMKNTLVDARYKKSAVEFVVARPEGEEDECTQGGEEEFTGLPVYVVTPVDGKGGLVAAFRKICDDCKLGIIDEKDITQEMLDKYIKGKPTSSFDKFLPFSTTTALAAVTRSVYPEYRGMPEPQLAMRFGGWGSVLGYPAWHINYSEILDLGSHRNVLLSEFIEALEKYNKIEKRFGK</sequence>
<keyword evidence="7 13" id="KW-0812">Transmembrane</keyword>
<name>A0A9D4T4C3_RHISA</name>
<dbReference type="GO" id="GO:0045547">
    <property type="term" value="F:ditrans,polycis-polyprenyl diphosphate synthase [(2E,6E)-farnesyl diphosphate specific] activity"/>
    <property type="evidence" value="ECO:0007669"/>
    <property type="project" value="UniProtKB-EC"/>
</dbReference>
<evidence type="ECO:0000256" key="7">
    <source>
        <dbReference type="ARBA" id="ARBA00022692"/>
    </source>
</evidence>
<dbReference type="InterPro" id="IPR038887">
    <property type="entry name" value="Nus1/NgBR"/>
</dbReference>
<feature type="transmembrane region" description="Helical" evidence="13">
    <location>
        <begin position="84"/>
        <end position="104"/>
    </location>
</feature>
<feature type="transmembrane region" description="Helical" evidence="13">
    <location>
        <begin position="168"/>
        <end position="189"/>
    </location>
</feature>
<gene>
    <name evidence="14" type="ORF">HPB52_020770</name>
</gene>
<evidence type="ECO:0000256" key="3">
    <source>
        <dbReference type="ARBA" id="ARBA00004922"/>
    </source>
</evidence>
<evidence type="ECO:0000313" key="15">
    <source>
        <dbReference type="Proteomes" id="UP000821837"/>
    </source>
</evidence>
<evidence type="ECO:0000256" key="4">
    <source>
        <dbReference type="ARBA" id="ARBA00005432"/>
    </source>
</evidence>
<comment type="catalytic activity">
    <reaction evidence="12">
        <text>n isopentenyl diphosphate + (2E,6E)-farnesyl diphosphate = a di-trans,poly-cis-polyprenyl diphosphate + n diphosphate</text>
        <dbReference type="Rhea" id="RHEA:53008"/>
        <dbReference type="Rhea" id="RHEA-COMP:19494"/>
        <dbReference type="ChEBI" id="CHEBI:33019"/>
        <dbReference type="ChEBI" id="CHEBI:128769"/>
        <dbReference type="ChEBI" id="CHEBI:136960"/>
        <dbReference type="ChEBI" id="CHEBI:175763"/>
        <dbReference type="EC" id="2.5.1.87"/>
    </reaction>
</comment>
<feature type="transmembrane region" description="Helical" evidence="13">
    <location>
        <begin position="47"/>
        <end position="72"/>
    </location>
</feature>
<dbReference type="GO" id="GO:0005789">
    <property type="term" value="C:endoplasmic reticulum membrane"/>
    <property type="evidence" value="ECO:0007669"/>
    <property type="project" value="UniProtKB-SubCell"/>
</dbReference>
<keyword evidence="10 13" id="KW-1133">Transmembrane helix</keyword>
<reference evidence="14" key="1">
    <citation type="journal article" date="2020" name="Cell">
        <title>Large-Scale Comparative Analyses of Tick Genomes Elucidate Their Genetic Diversity and Vector Capacities.</title>
        <authorList>
            <consortium name="Tick Genome and Microbiome Consortium (TIGMIC)"/>
            <person name="Jia N."/>
            <person name="Wang J."/>
            <person name="Shi W."/>
            <person name="Du L."/>
            <person name="Sun Y."/>
            <person name="Zhan W."/>
            <person name="Jiang J.F."/>
            <person name="Wang Q."/>
            <person name="Zhang B."/>
            <person name="Ji P."/>
            <person name="Bell-Sakyi L."/>
            <person name="Cui X.M."/>
            <person name="Yuan T.T."/>
            <person name="Jiang B.G."/>
            <person name="Yang W.F."/>
            <person name="Lam T.T."/>
            <person name="Chang Q.C."/>
            <person name="Ding S.J."/>
            <person name="Wang X.J."/>
            <person name="Zhu J.G."/>
            <person name="Ruan X.D."/>
            <person name="Zhao L."/>
            <person name="Wei J.T."/>
            <person name="Ye R.Z."/>
            <person name="Que T.C."/>
            <person name="Du C.H."/>
            <person name="Zhou Y.H."/>
            <person name="Cheng J.X."/>
            <person name="Dai P.F."/>
            <person name="Guo W.B."/>
            <person name="Han X.H."/>
            <person name="Huang E.J."/>
            <person name="Li L.F."/>
            <person name="Wei W."/>
            <person name="Gao Y.C."/>
            <person name="Liu J.Z."/>
            <person name="Shao H.Z."/>
            <person name="Wang X."/>
            <person name="Wang C.C."/>
            <person name="Yang T.C."/>
            <person name="Huo Q.B."/>
            <person name="Li W."/>
            <person name="Chen H.Y."/>
            <person name="Chen S.E."/>
            <person name="Zhou L.G."/>
            <person name="Ni X.B."/>
            <person name="Tian J.H."/>
            <person name="Sheng Y."/>
            <person name="Liu T."/>
            <person name="Pan Y.S."/>
            <person name="Xia L.Y."/>
            <person name="Li J."/>
            <person name="Zhao F."/>
            <person name="Cao W.C."/>
        </authorList>
    </citation>
    <scope>NUCLEOTIDE SEQUENCE</scope>
    <source>
        <strain evidence="14">Rsan-2018</strain>
    </source>
</reference>
<comment type="caution">
    <text evidence="14">The sequence shown here is derived from an EMBL/GenBank/DDBJ whole genome shotgun (WGS) entry which is preliminary data.</text>
</comment>
<feature type="transmembrane region" description="Helical" evidence="13">
    <location>
        <begin position="111"/>
        <end position="130"/>
    </location>
</feature>
<accession>A0A9D4T4C3</accession>
<dbReference type="SUPFAM" id="SSF64005">
    <property type="entry name" value="Undecaprenyl diphosphate synthase"/>
    <property type="match status" value="1"/>
</dbReference>
<dbReference type="GO" id="GO:1904423">
    <property type="term" value="C:dehydrodolichyl diphosphate synthase complex"/>
    <property type="evidence" value="ECO:0007669"/>
    <property type="project" value="InterPro"/>
</dbReference>
<organism evidence="14 15">
    <name type="scientific">Rhipicephalus sanguineus</name>
    <name type="common">Brown dog tick</name>
    <name type="synonym">Ixodes sanguineus</name>
    <dbReference type="NCBI Taxonomy" id="34632"/>
    <lineage>
        <taxon>Eukaryota</taxon>
        <taxon>Metazoa</taxon>
        <taxon>Ecdysozoa</taxon>
        <taxon>Arthropoda</taxon>
        <taxon>Chelicerata</taxon>
        <taxon>Arachnida</taxon>
        <taxon>Acari</taxon>
        <taxon>Parasitiformes</taxon>
        <taxon>Ixodida</taxon>
        <taxon>Ixodoidea</taxon>
        <taxon>Ixodidae</taxon>
        <taxon>Rhipicephalinae</taxon>
        <taxon>Rhipicephalus</taxon>
        <taxon>Rhipicephalus</taxon>
    </lineage>
</organism>
<evidence type="ECO:0000256" key="1">
    <source>
        <dbReference type="ARBA" id="ARBA00001946"/>
    </source>
</evidence>
<proteinExistence type="inferred from homology"/>
<evidence type="ECO:0000256" key="5">
    <source>
        <dbReference type="ARBA" id="ARBA00012596"/>
    </source>
</evidence>
<comment type="pathway">
    <text evidence="3">Protein modification; protein glycosylation.</text>
</comment>
<dbReference type="Proteomes" id="UP000821837">
    <property type="component" value="Unassembled WGS sequence"/>
</dbReference>
<evidence type="ECO:0000256" key="2">
    <source>
        <dbReference type="ARBA" id="ARBA00004586"/>
    </source>
</evidence>
<evidence type="ECO:0000256" key="12">
    <source>
        <dbReference type="ARBA" id="ARBA00047353"/>
    </source>
</evidence>
<protein>
    <recommendedName>
        <fullName evidence="5">ditrans,polycis-polyprenyl diphosphate synthase [(2E,6E)-farnesyldiphosphate specific]</fullName>
        <ecNumber evidence="5">2.5.1.87</ecNumber>
    </recommendedName>
</protein>
<comment type="subcellular location">
    <subcellularLocation>
        <location evidence="2">Endoplasmic reticulum membrane</location>
    </subcellularLocation>
</comment>
<reference evidence="14" key="2">
    <citation type="submission" date="2021-09" db="EMBL/GenBank/DDBJ databases">
        <authorList>
            <person name="Jia N."/>
            <person name="Wang J."/>
            <person name="Shi W."/>
            <person name="Du L."/>
            <person name="Sun Y."/>
            <person name="Zhan W."/>
            <person name="Jiang J."/>
            <person name="Wang Q."/>
            <person name="Zhang B."/>
            <person name="Ji P."/>
            <person name="Sakyi L.B."/>
            <person name="Cui X."/>
            <person name="Yuan T."/>
            <person name="Jiang B."/>
            <person name="Yang W."/>
            <person name="Lam T.T.-Y."/>
            <person name="Chang Q."/>
            <person name="Ding S."/>
            <person name="Wang X."/>
            <person name="Zhu J."/>
            <person name="Ruan X."/>
            <person name="Zhao L."/>
            <person name="Wei J."/>
            <person name="Que T."/>
            <person name="Du C."/>
            <person name="Cheng J."/>
            <person name="Dai P."/>
            <person name="Han X."/>
            <person name="Huang E."/>
            <person name="Gao Y."/>
            <person name="Liu J."/>
            <person name="Shao H."/>
            <person name="Ye R."/>
            <person name="Li L."/>
            <person name="Wei W."/>
            <person name="Wang X."/>
            <person name="Wang C."/>
            <person name="Huo Q."/>
            <person name="Li W."/>
            <person name="Guo W."/>
            <person name="Chen H."/>
            <person name="Chen S."/>
            <person name="Zhou L."/>
            <person name="Zhou L."/>
            <person name="Ni X."/>
            <person name="Tian J."/>
            <person name="Zhou Y."/>
            <person name="Sheng Y."/>
            <person name="Liu T."/>
            <person name="Pan Y."/>
            <person name="Xia L."/>
            <person name="Li J."/>
            <person name="Zhao F."/>
            <person name="Cao W."/>
        </authorList>
    </citation>
    <scope>NUCLEOTIDE SEQUENCE</scope>
    <source>
        <strain evidence="14">Rsan-2018</strain>
        <tissue evidence="14">Larvae</tissue>
    </source>
</reference>
<dbReference type="AlphaFoldDB" id="A0A9D4T4C3"/>
<keyword evidence="11 13" id="KW-0472">Membrane</keyword>
<dbReference type="VEuPathDB" id="VectorBase:RSAN_051878"/>
<evidence type="ECO:0000256" key="11">
    <source>
        <dbReference type="ARBA" id="ARBA00023136"/>
    </source>
</evidence>
<feature type="transmembrane region" description="Helical" evidence="13">
    <location>
        <begin position="6"/>
        <end position="26"/>
    </location>
</feature>
<comment type="cofactor">
    <cofactor evidence="1">
        <name>Mg(2+)</name>
        <dbReference type="ChEBI" id="CHEBI:18420"/>
    </cofactor>
</comment>
<dbReference type="EC" id="2.5.1.87" evidence="5"/>
<keyword evidence="8" id="KW-0256">Endoplasmic reticulum</keyword>
<evidence type="ECO:0000256" key="13">
    <source>
        <dbReference type="SAM" id="Phobius"/>
    </source>
</evidence>
<evidence type="ECO:0000256" key="10">
    <source>
        <dbReference type="ARBA" id="ARBA00022989"/>
    </source>
</evidence>
<evidence type="ECO:0000256" key="6">
    <source>
        <dbReference type="ARBA" id="ARBA00022679"/>
    </source>
</evidence>
<dbReference type="InterPro" id="IPR036424">
    <property type="entry name" value="UPP_synth-like_sf"/>
</dbReference>
<keyword evidence="15" id="KW-1185">Reference proteome</keyword>
<comment type="similarity">
    <text evidence="4">Belongs to the UPP synthase family.</text>
</comment>
<dbReference type="Gene3D" id="3.40.1180.10">
    <property type="entry name" value="Decaprenyl diphosphate synthase-like"/>
    <property type="match status" value="1"/>
</dbReference>
<keyword evidence="6" id="KW-0808">Transferase</keyword>
<evidence type="ECO:0000256" key="9">
    <source>
        <dbReference type="ARBA" id="ARBA00022842"/>
    </source>
</evidence>
<keyword evidence="9" id="KW-0460">Magnesium</keyword>
<evidence type="ECO:0000256" key="8">
    <source>
        <dbReference type="ARBA" id="ARBA00022824"/>
    </source>
</evidence>
<dbReference type="PANTHER" id="PTHR21528">
    <property type="entry name" value="DEHYDRODOLICHYL DIPHOSPHATE SYNTHASE COMPLEX SUBUNIT NUS1"/>
    <property type="match status" value="1"/>
</dbReference>